<gene>
    <name evidence="3" type="ordered locus">Tfu_0391</name>
</gene>
<dbReference type="InterPro" id="IPR036890">
    <property type="entry name" value="HATPase_C_sf"/>
</dbReference>
<keyword evidence="1" id="KW-0418">Kinase</keyword>
<dbReference type="HOGENOM" id="CLU_1874462_0_0_11"/>
<dbReference type="eggNOG" id="COG2172">
    <property type="taxonomic scope" value="Bacteria"/>
</dbReference>
<dbReference type="AlphaFoldDB" id="Q47SY8"/>
<feature type="domain" description="Histidine kinase/HSP90-like ATPase" evidence="2">
    <location>
        <begin position="33"/>
        <end position="128"/>
    </location>
</feature>
<dbReference type="Gene3D" id="3.30.565.10">
    <property type="entry name" value="Histidine kinase-like ATPase, C-terminal domain"/>
    <property type="match status" value="1"/>
</dbReference>
<evidence type="ECO:0000256" key="1">
    <source>
        <dbReference type="ARBA" id="ARBA00022527"/>
    </source>
</evidence>
<dbReference type="SUPFAM" id="SSF55874">
    <property type="entry name" value="ATPase domain of HSP90 chaperone/DNA topoisomerase II/histidine kinase"/>
    <property type="match status" value="1"/>
</dbReference>
<dbReference type="STRING" id="269800.Tfu_0391"/>
<protein>
    <recommendedName>
        <fullName evidence="2">Histidine kinase/HSP90-like ATPase domain-containing protein</fullName>
    </recommendedName>
</protein>
<dbReference type="GO" id="GO:0004674">
    <property type="term" value="F:protein serine/threonine kinase activity"/>
    <property type="evidence" value="ECO:0007669"/>
    <property type="project" value="UniProtKB-KW"/>
</dbReference>
<dbReference type="KEGG" id="tfu:Tfu_0391"/>
<dbReference type="PANTHER" id="PTHR35526">
    <property type="entry name" value="ANTI-SIGMA-F FACTOR RSBW-RELATED"/>
    <property type="match status" value="1"/>
</dbReference>
<keyword evidence="1" id="KW-0808">Transferase</keyword>
<dbReference type="EMBL" id="CP000088">
    <property type="protein sequence ID" value="AAZ54429.1"/>
    <property type="molecule type" value="Genomic_DNA"/>
</dbReference>
<dbReference type="InterPro" id="IPR003594">
    <property type="entry name" value="HATPase_dom"/>
</dbReference>
<dbReference type="InterPro" id="IPR050267">
    <property type="entry name" value="Anti-sigma-factor_SerPK"/>
</dbReference>
<dbReference type="Pfam" id="PF13581">
    <property type="entry name" value="HATPase_c_2"/>
    <property type="match status" value="1"/>
</dbReference>
<proteinExistence type="predicted"/>
<evidence type="ECO:0000313" key="3">
    <source>
        <dbReference type="EMBL" id="AAZ54429.1"/>
    </source>
</evidence>
<dbReference type="PANTHER" id="PTHR35526:SF3">
    <property type="entry name" value="ANTI-SIGMA-F FACTOR RSBW"/>
    <property type="match status" value="1"/>
</dbReference>
<reference evidence="3" key="1">
    <citation type="submission" date="2005-07" db="EMBL/GenBank/DDBJ databases">
        <title>Complete sequence of Thermobifida fusca YX.</title>
        <authorList>
            <consortium name="US DOE Joint Genome Institute"/>
            <person name="Copeland A."/>
            <person name="Lucas S."/>
            <person name="Lapidus A."/>
            <person name="Barry K."/>
            <person name="Detter J.C."/>
            <person name="Glavina T."/>
            <person name="Hammon N."/>
            <person name="Israni S."/>
            <person name="Pitluck S."/>
            <person name="Di Bartolo G."/>
            <person name="Chain P."/>
            <person name="Schmutz J."/>
            <person name="Larimer F."/>
            <person name="Land M."/>
            <person name="Lykidis A."/>
            <person name="Richardson P."/>
        </authorList>
    </citation>
    <scope>NUCLEOTIDE SEQUENCE</scope>
    <source>
        <strain evidence="3">YX</strain>
    </source>
</reference>
<keyword evidence="1" id="KW-0723">Serine/threonine-protein kinase</keyword>
<name>Q47SY8_THEFY</name>
<organism evidence="3">
    <name type="scientific">Thermobifida fusca (strain YX)</name>
    <dbReference type="NCBI Taxonomy" id="269800"/>
    <lineage>
        <taxon>Bacteria</taxon>
        <taxon>Bacillati</taxon>
        <taxon>Actinomycetota</taxon>
        <taxon>Actinomycetes</taxon>
        <taxon>Streptosporangiales</taxon>
        <taxon>Nocardiopsidaceae</taxon>
        <taxon>Thermobifida</taxon>
    </lineage>
</organism>
<evidence type="ECO:0000259" key="2">
    <source>
        <dbReference type="Pfam" id="PF13581"/>
    </source>
</evidence>
<accession>Q47SY8</accession>
<sequence>MSCTVCSPALNTTHAAHTLRAADLSRFASAGQMRSHLHRDLAGFPAELVDDVQLCASELFANAVNHTVSGAPGGQVVRSLSLPAADRLRLEVTDSGLTPHRPRIPDLSGTARFTAEHHRGLLLVSALALDWGTAPQ</sequence>
<dbReference type="CDD" id="cd16936">
    <property type="entry name" value="HATPase_RsbW-like"/>
    <property type="match status" value="1"/>
</dbReference>